<dbReference type="InterPro" id="IPR000007">
    <property type="entry name" value="Tubby_C"/>
</dbReference>
<comment type="similarity">
    <text evidence="1">Belongs to the TUB family.</text>
</comment>
<dbReference type="EMBL" id="JBBNAF010000014">
    <property type="protein sequence ID" value="KAK9084556.1"/>
    <property type="molecule type" value="Genomic_DNA"/>
</dbReference>
<name>A0AAP0HHH9_9MAGN</name>
<sequence length="424" mass="47661">MAMSGFKKSTLARQSSYNSLYVNPLNEEANNLANDNLHLTPRNHATDDKENALENGLHQRSCSGNKEREKATPFRDRSNSFSARDCKTPTPLGCKKRAFRSPSLQLCMQLNEPNSTFGLKLWDSFEAGDSGNSNLWDHSDSEAAAPPSSWYTLPNRSLLCMPLPVDVGRCTCIIVKEPSLEGLDGGSLYSLFTNEGRGRQDRKLAVAHHRRQKGRSVFDIAKNAKGLSSGGSDESFLGTVTANFMGSKYHIWDQGTPIDSLMKQSKRLLAVVAFVPTVTTCTGSYRSLRAWIPKHHSMQLKSSAQFQHINGLPKDWQVKKDKTQQLFSRNPHYNRFLRSYELDFRERAKAELKIQRSTKNFQKIKLAELSLCLSQAHENGRQTILQLGKVGKSKYVMEYRYPLTGYQAFCICLASVDSKLCCTV</sequence>
<evidence type="ECO:0000256" key="1">
    <source>
        <dbReference type="ARBA" id="ARBA00007129"/>
    </source>
</evidence>
<evidence type="ECO:0000313" key="4">
    <source>
        <dbReference type="EMBL" id="KAK9084556.1"/>
    </source>
</evidence>
<organism evidence="4 5">
    <name type="scientific">Stephania yunnanensis</name>
    <dbReference type="NCBI Taxonomy" id="152371"/>
    <lineage>
        <taxon>Eukaryota</taxon>
        <taxon>Viridiplantae</taxon>
        <taxon>Streptophyta</taxon>
        <taxon>Embryophyta</taxon>
        <taxon>Tracheophyta</taxon>
        <taxon>Spermatophyta</taxon>
        <taxon>Magnoliopsida</taxon>
        <taxon>Ranunculales</taxon>
        <taxon>Menispermaceae</taxon>
        <taxon>Menispermoideae</taxon>
        <taxon>Cissampelideae</taxon>
        <taxon>Stephania</taxon>
    </lineage>
</organism>
<feature type="region of interest" description="Disordered" evidence="2">
    <location>
        <begin position="54"/>
        <end position="82"/>
    </location>
</feature>
<dbReference type="AlphaFoldDB" id="A0AAP0HHH9"/>
<dbReference type="InterPro" id="IPR025659">
    <property type="entry name" value="Tubby-like_C"/>
</dbReference>
<dbReference type="Pfam" id="PF01167">
    <property type="entry name" value="Tub"/>
    <property type="match status" value="1"/>
</dbReference>
<evidence type="ECO:0000259" key="3">
    <source>
        <dbReference type="Pfam" id="PF01167"/>
    </source>
</evidence>
<feature type="domain" description="Tubby C-terminal" evidence="3">
    <location>
        <begin position="160"/>
        <end position="418"/>
    </location>
</feature>
<dbReference type="PRINTS" id="PR01573">
    <property type="entry name" value="SUPERTUBBY"/>
</dbReference>
<dbReference type="PANTHER" id="PTHR16517:SF131">
    <property type="entry name" value="TUBBY-LIKE PROTEIN 8"/>
    <property type="match status" value="1"/>
</dbReference>
<evidence type="ECO:0000313" key="5">
    <source>
        <dbReference type="Proteomes" id="UP001420932"/>
    </source>
</evidence>
<accession>A0AAP0HHH9</accession>
<dbReference type="Gene3D" id="3.20.90.10">
    <property type="entry name" value="Tubby Protein, Chain A"/>
    <property type="match status" value="1"/>
</dbReference>
<feature type="compositionally biased region" description="Basic and acidic residues" evidence="2">
    <location>
        <begin position="65"/>
        <end position="78"/>
    </location>
</feature>
<dbReference type="SUPFAM" id="SSF54518">
    <property type="entry name" value="Tubby C-terminal domain-like"/>
    <property type="match status" value="1"/>
</dbReference>
<dbReference type="PANTHER" id="PTHR16517">
    <property type="entry name" value="TUBBY-RELATED"/>
    <property type="match status" value="1"/>
</dbReference>
<evidence type="ECO:0000256" key="2">
    <source>
        <dbReference type="SAM" id="MobiDB-lite"/>
    </source>
</evidence>
<dbReference type="Proteomes" id="UP001420932">
    <property type="component" value="Unassembled WGS sequence"/>
</dbReference>
<proteinExistence type="inferred from homology"/>
<keyword evidence="5" id="KW-1185">Reference proteome</keyword>
<comment type="caution">
    <text evidence="4">The sequence shown here is derived from an EMBL/GenBank/DDBJ whole genome shotgun (WGS) entry which is preliminary data.</text>
</comment>
<reference evidence="4 5" key="1">
    <citation type="submission" date="2024-01" db="EMBL/GenBank/DDBJ databases">
        <title>Genome assemblies of Stephania.</title>
        <authorList>
            <person name="Yang L."/>
        </authorList>
    </citation>
    <scope>NUCLEOTIDE SEQUENCE [LARGE SCALE GENOMIC DNA]</scope>
    <source>
        <strain evidence="4">YNDBR</strain>
        <tissue evidence="4">Leaf</tissue>
    </source>
</reference>
<gene>
    <name evidence="4" type="ORF">Syun_031572</name>
</gene>
<protein>
    <recommendedName>
        <fullName evidence="3">Tubby C-terminal domain-containing protein</fullName>
    </recommendedName>
</protein>